<dbReference type="InterPro" id="IPR036719">
    <property type="entry name" value="Neuro-gated_channel_TM_sf"/>
</dbReference>
<keyword evidence="14" id="KW-0628">Postsynaptic cell membrane</keyword>
<gene>
    <name evidence="21" type="ORF">SSS_7349</name>
</gene>
<dbReference type="PRINTS" id="PR00252">
    <property type="entry name" value="NRIONCHANNEL"/>
</dbReference>
<evidence type="ECO:0000256" key="3">
    <source>
        <dbReference type="ARBA" id="ARBA00022448"/>
    </source>
</evidence>
<dbReference type="PROSITE" id="PS00236">
    <property type="entry name" value="NEUROTR_ION_CHANNEL"/>
    <property type="match status" value="1"/>
</dbReference>
<keyword evidence="10 18" id="KW-0472">Membrane</keyword>
<dbReference type="EnsemblMetazoa" id="SSS_7349s_mrna">
    <property type="protein sequence ID" value="KAF7489002.1"/>
    <property type="gene ID" value="SSS_7349"/>
</dbReference>
<dbReference type="CDD" id="cd19064">
    <property type="entry name" value="LGIC_TM_nAChR"/>
    <property type="match status" value="1"/>
</dbReference>
<comment type="function">
    <text evidence="1">After binding acetylcholine, the AChR responds by an extensive change in conformation that affects all subunits and leads to opening of an ion-conducting channel across the plasma membrane.</text>
</comment>
<keyword evidence="5 18" id="KW-0812">Transmembrane</keyword>
<keyword evidence="15" id="KW-1071">Ligand-gated ion channel</keyword>
<feature type="transmembrane region" description="Helical" evidence="18">
    <location>
        <begin position="255"/>
        <end position="278"/>
    </location>
</feature>
<keyword evidence="11" id="KW-1015">Disulfide bond</keyword>
<evidence type="ECO:0000256" key="13">
    <source>
        <dbReference type="ARBA" id="ARBA00023180"/>
    </source>
</evidence>
<evidence type="ECO:0000256" key="9">
    <source>
        <dbReference type="ARBA" id="ARBA00023065"/>
    </source>
</evidence>
<reference evidence="22" key="3">
    <citation type="submission" date="2022-06" db="UniProtKB">
        <authorList>
            <consortium name="EnsemblMetazoa"/>
        </authorList>
    </citation>
    <scope>IDENTIFICATION</scope>
</reference>
<dbReference type="GO" id="GO:0045211">
    <property type="term" value="C:postsynaptic membrane"/>
    <property type="evidence" value="ECO:0007669"/>
    <property type="project" value="UniProtKB-SubCell"/>
</dbReference>
<reference evidence="23" key="1">
    <citation type="journal article" date="2020" name="PLoS Negl. Trop. Dis.">
        <title>High-quality nuclear genome for Sarcoptes scabiei-A critical resource for a neglected parasite.</title>
        <authorList>
            <person name="Korhonen P.K."/>
            <person name="Gasser R.B."/>
            <person name="Ma G."/>
            <person name="Wang T."/>
            <person name="Stroehlein A.J."/>
            <person name="Young N.D."/>
            <person name="Ang C.S."/>
            <person name="Fernando D.D."/>
            <person name="Lu H.C."/>
            <person name="Taylor S."/>
            <person name="Reynolds S.L."/>
            <person name="Mofiz E."/>
            <person name="Najaraj S.H."/>
            <person name="Gowda H."/>
            <person name="Madugundu A."/>
            <person name="Renuse S."/>
            <person name="Holt D."/>
            <person name="Pandey A."/>
            <person name="Papenfuss A.T."/>
            <person name="Fischer K."/>
        </authorList>
    </citation>
    <scope>NUCLEOTIDE SEQUENCE [LARGE SCALE GENOMIC DNA]</scope>
</reference>
<evidence type="ECO:0000256" key="18">
    <source>
        <dbReference type="RuleBase" id="RU000687"/>
    </source>
</evidence>
<dbReference type="NCBIfam" id="TIGR00860">
    <property type="entry name" value="LIC"/>
    <property type="match status" value="1"/>
</dbReference>
<evidence type="ECO:0000256" key="10">
    <source>
        <dbReference type="ARBA" id="ARBA00023136"/>
    </source>
</evidence>
<sequence length="534" mass="61824">MMASRNQESIKYFNLLLKFFLSFFLISSHPICIEANPDAKRLYDDLMSNYNRLIRPVSNDSQKLAVKLGLKLTQLVDVNLKNQIMTTNVWVTQEWYDNKLKWDPEEYGGVLQLYVPSEQIWLPDIVLYNNGDGNYEITIMTKAIIHWNGRVEWNPPAIYKSTCNIDINYFPFDYQECTMKFGSWTYDGVKLDLIHLAEVNGTDLIEVGIDLSEFYLNVEWDIMKVPALRKVIKYTCCPQVYIDITYNITLRRKTLFYTINLIIPCVGISCLSILVFYLPSDSGEKVTLSISILLSLTFFFLVMIEIMPSTSLVIPLLGKYLIFTMVLVTLSVIVTILVMNIHFRSPSTHRMSSWVRKVFIHTLPKWLLMKSPQFRLEPPEKTGEKIVDYCLPTISFNNDGYPMNLKKNYQLSSSQCNLDHFDDSSDSYHNQISDEKYIPSSSYDHGPHFCYPRKIDEIIMNAIFIAHHIDNADEYKSNQEDWKYVSMVLDRLFLWIFTVACVIGTGGILMVAPSIYDPDIPLDIQMSTIAKSQF</sequence>
<organism evidence="21">
    <name type="scientific">Sarcoptes scabiei</name>
    <name type="common">Itch mite</name>
    <name type="synonym">Acarus scabiei</name>
    <dbReference type="NCBI Taxonomy" id="52283"/>
    <lineage>
        <taxon>Eukaryota</taxon>
        <taxon>Metazoa</taxon>
        <taxon>Ecdysozoa</taxon>
        <taxon>Arthropoda</taxon>
        <taxon>Chelicerata</taxon>
        <taxon>Arachnida</taxon>
        <taxon>Acari</taxon>
        <taxon>Acariformes</taxon>
        <taxon>Sarcoptiformes</taxon>
        <taxon>Astigmata</taxon>
        <taxon>Psoroptidia</taxon>
        <taxon>Sarcoptoidea</taxon>
        <taxon>Sarcoptidae</taxon>
        <taxon>Sarcoptinae</taxon>
        <taxon>Sarcoptes</taxon>
    </lineage>
</organism>
<keyword evidence="9 18" id="KW-0406">Ion transport</keyword>
<evidence type="ECO:0000256" key="6">
    <source>
        <dbReference type="ARBA" id="ARBA00022729"/>
    </source>
</evidence>
<name>A0A834R297_SARSC</name>
<dbReference type="GO" id="GO:0004888">
    <property type="term" value="F:transmembrane signaling receptor activity"/>
    <property type="evidence" value="ECO:0007669"/>
    <property type="project" value="InterPro"/>
</dbReference>
<keyword evidence="12 21" id="KW-0675">Receptor</keyword>
<dbReference type="GO" id="GO:0022848">
    <property type="term" value="F:acetylcholine-gated monoatomic cation-selective channel activity"/>
    <property type="evidence" value="ECO:0007669"/>
    <property type="project" value="InterPro"/>
</dbReference>
<keyword evidence="16 18" id="KW-0407">Ion channel</keyword>
<evidence type="ECO:0000313" key="22">
    <source>
        <dbReference type="EnsemblMetazoa" id="KAF7489002.1"/>
    </source>
</evidence>
<evidence type="ECO:0000256" key="12">
    <source>
        <dbReference type="ARBA" id="ARBA00023170"/>
    </source>
</evidence>
<dbReference type="PRINTS" id="PR00254">
    <property type="entry name" value="NICOTINICR"/>
</dbReference>
<protein>
    <submittedName>
        <fullName evidence="21">Acetylcholine receptor subunit alpha-like 1</fullName>
    </submittedName>
</protein>
<evidence type="ECO:0000259" key="19">
    <source>
        <dbReference type="Pfam" id="PF02931"/>
    </source>
</evidence>
<dbReference type="InterPro" id="IPR038050">
    <property type="entry name" value="Neuro_actylchol_rec"/>
</dbReference>
<dbReference type="OrthoDB" id="5975154at2759"/>
<dbReference type="FunFam" id="2.70.170.10:FF:000013">
    <property type="entry name" value="Acetylcholine receptor subunit alpha"/>
    <property type="match status" value="1"/>
</dbReference>
<evidence type="ECO:0000256" key="11">
    <source>
        <dbReference type="ARBA" id="ARBA00023157"/>
    </source>
</evidence>
<feature type="domain" description="Neurotransmitter-gated ion-channel transmembrane" evidence="20">
    <location>
        <begin position="261"/>
        <end position="508"/>
    </location>
</feature>
<dbReference type="InterPro" id="IPR018000">
    <property type="entry name" value="Neurotransmitter_ion_chnl_CS"/>
</dbReference>
<keyword evidence="23" id="KW-1185">Reference proteome</keyword>
<evidence type="ECO:0000256" key="1">
    <source>
        <dbReference type="ARBA" id="ARBA00003328"/>
    </source>
</evidence>
<proteinExistence type="inferred from homology"/>
<feature type="chain" id="PRO_5039739617" evidence="18">
    <location>
        <begin position="36"/>
        <end position="534"/>
    </location>
</feature>
<keyword evidence="13" id="KW-0325">Glycoprotein</keyword>
<feature type="transmembrane region" description="Helical" evidence="18">
    <location>
        <begin position="290"/>
        <end position="314"/>
    </location>
</feature>
<evidence type="ECO:0000259" key="20">
    <source>
        <dbReference type="Pfam" id="PF02932"/>
    </source>
</evidence>
<dbReference type="FunFam" id="1.20.58.390:FF:000012">
    <property type="entry name" value="Acetylcholine receptor subunit alpha-like"/>
    <property type="match status" value="1"/>
</dbReference>
<dbReference type="GO" id="GO:0007271">
    <property type="term" value="P:synaptic transmission, cholinergic"/>
    <property type="evidence" value="ECO:0007669"/>
    <property type="project" value="UniProtKB-ARBA"/>
</dbReference>
<comment type="similarity">
    <text evidence="2">Belongs to the ligand-gated ion channel (TC 1.A.9) family. Acetylcholine receptor (TC 1.A.9.1) subfamily.</text>
</comment>
<evidence type="ECO:0000256" key="17">
    <source>
        <dbReference type="ARBA" id="ARBA00034104"/>
    </source>
</evidence>
<evidence type="ECO:0000256" key="5">
    <source>
        <dbReference type="ARBA" id="ARBA00022692"/>
    </source>
</evidence>
<evidence type="ECO:0000256" key="15">
    <source>
        <dbReference type="ARBA" id="ARBA00023286"/>
    </source>
</evidence>
<evidence type="ECO:0000313" key="21">
    <source>
        <dbReference type="EMBL" id="KAF7489002.1"/>
    </source>
</evidence>
<feature type="domain" description="Neurotransmitter-gated ion-channel ligand-binding" evidence="19">
    <location>
        <begin position="40"/>
        <end position="254"/>
    </location>
</feature>
<keyword evidence="4" id="KW-1003">Cell membrane</keyword>
<evidence type="ECO:0000256" key="2">
    <source>
        <dbReference type="ARBA" id="ARBA00009237"/>
    </source>
</evidence>
<dbReference type="Gene3D" id="1.20.58.390">
    <property type="entry name" value="Neurotransmitter-gated ion-channel transmembrane domain"/>
    <property type="match status" value="2"/>
</dbReference>
<feature type="transmembrane region" description="Helical" evidence="18">
    <location>
        <begin position="492"/>
        <end position="516"/>
    </location>
</feature>
<keyword evidence="6 18" id="KW-0732">Signal</keyword>
<dbReference type="SUPFAM" id="SSF63712">
    <property type="entry name" value="Nicotinic receptor ligand binding domain-like"/>
    <property type="match status" value="1"/>
</dbReference>
<dbReference type="CDD" id="cd19031">
    <property type="entry name" value="LGIC_ECD_nAChR_proto_alpha-like"/>
    <property type="match status" value="1"/>
</dbReference>
<reference evidence="21" key="2">
    <citation type="submission" date="2020-01" db="EMBL/GenBank/DDBJ databases">
        <authorList>
            <person name="Korhonen P.K.K."/>
            <person name="Guangxu M.G."/>
            <person name="Wang T.W."/>
            <person name="Stroehlein A.J.S."/>
            <person name="Young N.D."/>
            <person name="Ang C.-S.A."/>
            <person name="Fernando D.W.F."/>
            <person name="Lu H.L."/>
            <person name="Taylor S.T."/>
            <person name="Ehtesham M.E.M."/>
            <person name="Najaraj S.H.N."/>
            <person name="Harsha G.H.G."/>
            <person name="Madugundu A.M."/>
            <person name="Renuse S.R."/>
            <person name="Holt D.H."/>
            <person name="Pandey A.P."/>
            <person name="Papenfuss A.P."/>
            <person name="Gasser R.B.G."/>
            <person name="Fischer K.F."/>
        </authorList>
    </citation>
    <scope>NUCLEOTIDE SEQUENCE</scope>
    <source>
        <strain evidence="21">SSS_KF_BRIS2020</strain>
    </source>
</reference>
<dbReference type="SUPFAM" id="SSF90112">
    <property type="entry name" value="Neurotransmitter-gated ion-channel transmembrane pore"/>
    <property type="match status" value="1"/>
</dbReference>
<keyword evidence="8" id="KW-0770">Synapse</keyword>
<evidence type="ECO:0000256" key="8">
    <source>
        <dbReference type="ARBA" id="ARBA00023018"/>
    </source>
</evidence>
<evidence type="ECO:0000256" key="14">
    <source>
        <dbReference type="ARBA" id="ARBA00023257"/>
    </source>
</evidence>
<dbReference type="Gene3D" id="2.70.170.10">
    <property type="entry name" value="Neurotransmitter-gated ion-channel ligand-binding domain"/>
    <property type="match status" value="1"/>
</dbReference>
<accession>A0A834R297</accession>
<dbReference type="InterPro" id="IPR002394">
    <property type="entry name" value="Nicotinic_acetylcholine_rcpt"/>
</dbReference>
<dbReference type="Pfam" id="PF02931">
    <property type="entry name" value="Neur_chan_LBD"/>
    <property type="match status" value="1"/>
</dbReference>
<feature type="signal peptide" evidence="18">
    <location>
        <begin position="1"/>
        <end position="35"/>
    </location>
</feature>
<evidence type="ECO:0000313" key="23">
    <source>
        <dbReference type="Proteomes" id="UP000070412"/>
    </source>
</evidence>
<keyword evidence="3 18" id="KW-0813">Transport</keyword>
<evidence type="ECO:0000256" key="7">
    <source>
        <dbReference type="ARBA" id="ARBA00022989"/>
    </source>
</evidence>
<dbReference type="Pfam" id="PF02932">
    <property type="entry name" value="Neur_chan_memb"/>
    <property type="match status" value="1"/>
</dbReference>
<dbReference type="InterPro" id="IPR006201">
    <property type="entry name" value="Neur_channel"/>
</dbReference>
<feature type="transmembrane region" description="Helical" evidence="18">
    <location>
        <begin position="320"/>
        <end position="343"/>
    </location>
</feature>
<evidence type="ECO:0000256" key="16">
    <source>
        <dbReference type="ARBA" id="ARBA00023303"/>
    </source>
</evidence>
<keyword evidence="7 18" id="KW-1133">Transmembrane helix</keyword>
<dbReference type="InterPro" id="IPR006202">
    <property type="entry name" value="Neur_chan_lig-bd"/>
</dbReference>
<dbReference type="EMBL" id="WVUK01000065">
    <property type="protein sequence ID" value="KAF7489002.1"/>
    <property type="molecule type" value="Genomic_DNA"/>
</dbReference>
<comment type="subcellular location">
    <subcellularLocation>
        <location evidence="17">Postsynaptic cell membrane</location>
        <topology evidence="17">Multi-pass membrane protein</topology>
    </subcellularLocation>
</comment>
<dbReference type="PANTHER" id="PTHR18945">
    <property type="entry name" value="NEUROTRANSMITTER GATED ION CHANNEL"/>
    <property type="match status" value="1"/>
</dbReference>
<dbReference type="InterPro" id="IPR036734">
    <property type="entry name" value="Neur_chan_lig-bd_sf"/>
</dbReference>
<evidence type="ECO:0000256" key="4">
    <source>
        <dbReference type="ARBA" id="ARBA00022475"/>
    </source>
</evidence>
<dbReference type="FunFam" id="1.20.58.390:FF:000022">
    <property type="entry name" value="Nicotinic acetylcholine receptor subunit alpha4"/>
    <property type="match status" value="1"/>
</dbReference>
<dbReference type="InterPro" id="IPR006029">
    <property type="entry name" value="Neurotrans-gated_channel_TM"/>
</dbReference>
<dbReference type="Proteomes" id="UP000070412">
    <property type="component" value="Unassembled WGS sequence"/>
</dbReference>
<dbReference type="AlphaFoldDB" id="A0A834R297"/>